<dbReference type="GO" id="GO:0016705">
    <property type="term" value="F:oxidoreductase activity, acting on paired donors, with incorporation or reduction of molecular oxygen"/>
    <property type="evidence" value="ECO:0007669"/>
    <property type="project" value="InterPro"/>
</dbReference>
<dbReference type="GO" id="GO:0004497">
    <property type="term" value="F:monooxygenase activity"/>
    <property type="evidence" value="ECO:0007669"/>
    <property type="project" value="UniProtKB-KW"/>
</dbReference>
<evidence type="ECO:0000256" key="7">
    <source>
        <dbReference type="RuleBase" id="RU000461"/>
    </source>
</evidence>
<dbReference type="AlphaFoldDB" id="D2VV41"/>
<evidence type="ECO:0000256" key="6">
    <source>
        <dbReference type="PIRSR" id="PIRSR602401-1"/>
    </source>
</evidence>
<dbReference type="Proteomes" id="UP000006671">
    <property type="component" value="Unassembled WGS sequence"/>
</dbReference>
<dbReference type="PRINTS" id="PR00385">
    <property type="entry name" value="P450"/>
</dbReference>
<evidence type="ECO:0000256" key="2">
    <source>
        <dbReference type="ARBA" id="ARBA00022723"/>
    </source>
</evidence>
<dbReference type="EMBL" id="GG738900">
    <property type="protein sequence ID" value="EFC39430.1"/>
    <property type="molecule type" value="Genomic_DNA"/>
</dbReference>
<keyword evidence="9" id="KW-1185">Reference proteome</keyword>
<sequence length="568" mass="65261">MSLLAAPLKRRWNNTGLLLKSSATTHQLANTSTMKGVGRYYHKDTTKESLATTIPSSGGAKCPYGYGSVTASTADEKPKVKPFSEIPGPKPLPLLGNYLDIKKNATNTQEFFLDLCKEYGEMVKLTAFGVNLVILSDPSLIADVARVEERRTILGPSRYYKQTRGLELVPVEMKIEENWNDIRQIFNLAMKPEFLDRIVVPQLTEMNSDYIRQLRKNFTKVGENKYRLNNGMEATSRYAFDAIMKVFFGVKMTEELERGLPFKLDDFSKQAMTVLDLCSRLDYKLPIYKYFKTKEYGIIENMYDSVIANTRYCVDRFGQPLPEGSKPRFLEILTQRSEGIENAQDKVTTVLSTFLQGGVDLTSRISNFILYRLAHHPEYQEKIYQECLEIFGEPTENEILSENGLEITPEQYKKLKLTKQFVEEVTRFNSFAYITFGRQLNTDLEIGGFNLPKETVVIFMNYFPSMKDEYVPNALEFIPERHDKKSPLAPKSMFSSLPFGVGARKCPGSRIANAEFHFSIINAVRNFKLTKEHAEFPKMETDQITFYISTKKYPLYFHPRDHVKHLFD</sequence>
<accession>D2VV41</accession>
<evidence type="ECO:0000256" key="1">
    <source>
        <dbReference type="ARBA" id="ARBA00001971"/>
    </source>
</evidence>
<evidence type="ECO:0000313" key="8">
    <source>
        <dbReference type="EMBL" id="EFC39430.1"/>
    </source>
</evidence>
<dbReference type="GeneID" id="8854080"/>
<keyword evidence="5 7" id="KW-0503">Monooxygenase</keyword>
<dbReference type="KEGG" id="ngr:NAEGRDRAFT_81333"/>
<proteinExistence type="inferred from homology"/>
<evidence type="ECO:0000313" key="9">
    <source>
        <dbReference type="Proteomes" id="UP000006671"/>
    </source>
</evidence>
<name>D2VV41_NAEGR</name>
<dbReference type="PANTHER" id="PTHR24303:SF31">
    <property type="entry name" value="CYTOCHROME P450 307A1-RELATED"/>
    <property type="match status" value="1"/>
</dbReference>
<reference evidence="8 9" key="1">
    <citation type="journal article" date="2010" name="Cell">
        <title>The genome of Naegleria gruberi illuminates early eukaryotic versatility.</title>
        <authorList>
            <person name="Fritz-Laylin L.K."/>
            <person name="Prochnik S.E."/>
            <person name="Ginger M.L."/>
            <person name="Dacks J.B."/>
            <person name="Carpenter M.L."/>
            <person name="Field M.C."/>
            <person name="Kuo A."/>
            <person name="Paredez A."/>
            <person name="Chapman J."/>
            <person name="Pham J."/>
            <person name="Shu S."/>
            <person name="Neupane R."/>
            <person name="Cipriano M."/>
            <person name="Mancuso J."/>
            <person name="Tu H."/>
            <person name="Salamov A."/>
            <person name="Lindquist E."/>
            <person name="Shapiro H."/>
            <person name="Lucas S."/>
            <person name="Grigoriev I.V."/>
            <person name="Cande W.Z."/>
            <person name="Fulton C."/>
            <person name="Rokhsar D.S."/>
            <person name="Dawson S.C."/>
        </authorList>
    </citation>
    <scope>NUCLEOTIDE SEQUENCE [LARGE SCALE GENOMIC DNA]</scope>
    <source>
        <strain evidence="8 9">NEG-M</strain>
    </source>
</reference>
<dbReference type="PRINTS" id="PR00463">
    <property type="entry name" value="EP450I"/>
</dbReference>
<evidence type="ECO:0000256" key="4">
    <source>
        <dbReference type="ARBA" id="ARBA00023004"/>
    </source>
</evidence>
<dbReference type="PROSITE" id="PS00086">
    <property type="entry name" value="CYTOCHROME_P450"/>
    <property type="match status" value="1"/>
</dbReference>
<dbReference type="Gene3D" id="1.10.630.10">
    <property type="entry name" value="Cytochrome P450"/>
    <property type="match status" value="1"/>
</dbReference>
<dbReference type="InParanoid" id="D2VV41"/>
<dbReference type="InterPro" id="IPR036396">
    <property type="entry name" value="Cyt_P450_sf"/>
</dbReference>
<dbReference type="Pfam" id="PF00067">
    <property type="entry name" value="p450"/>
    <property type="match status" value="1"/>
</dbReference>
<dbReference type="RefSeq" id="XP_002672174.1">
    <property type="nucleotide sequence ID" value="XM_002672128.1"/>
</dbReference>
<evidence type="ECO:0000256" key="3">
    <source>
        <dbReference type="ARBA" id="ARBA00023002"/>
    </source>
</evidence>
<dbReference type="OMA" id="FMGSNYE"/>
<dbReference type="STRING" id="5762.D2VV41"/>
<dbReference type="GO" id="GO:0005506">
    <property type="term" value="F:iron ion binding"/>
    <property type="evidence" value="ECO:0007669"/>
    <property type="project" value="InterPro"/>
</dbReference>
<dbReference type="SUPFAM" id="SSF48264">
    <property type="entry name" value="Cytochrome P450"/>
    <property type="match status" value="1"/>
</dbReference>
<keyword evidence="3 7" id="KW-0560">Oxidoreductase</keyword>
<dbReference type="InterPro" id="IPR002401">
    <property type="entry name" value="Cyt_P450_E_grp-I"/>
</dbReference>
<dbReference type="eggNOG" id="KOG0159">
    <property type="taxonomic scope" value="Eukaryota"/>
</dbReference>
<evidence type="ECO:0000256" key="5">
    <source>
        <dbReference type="ARBA" id="ARBA00023033"/>
    </source>
</evidence>
<keyword evidence="4 6" id="KW-0408">Iron</keyword>
<comment type="cofactor">
    <cofactor evidence="1 6">
        <name>heme</name>
        <dbReference type="ChEBI" id="CHEBI:30413"/>
    </cofactor>
</comment>
<keyword evidence="2 6" id="KW-0479">Metal-binding</keyword>
<dbReference type="InterPro" id="IPR017972">
    <property type="entry name" value="Cyt_P450_CS"/>
</dbReference>
<dbReference type="InterPro" id="IPR001128">
    <property type="entry name" value="Cyt_P450"/>
</dbReference>
<protein>
    <submittedName>
        <fullName evidence="8">Predicted protein</fullName>
    </submittedName>
</protein>
<dbReference type="OrthoDB" id="3945418at2759"/>
<organism evidence="9">
    <name type="scientific">Naegleria gruberi</name>
    <name type="common">Amoeba</name>
    <dbReference type="NCBI Taxonomy" id="5762"/>
    <lineage>
        <taxon>Eukaryota</taxon>
        <taxon>Discoba</taxon>
        <taxon>Heterolobosea</taxon>
        <taxon>Tetramitia</taxon>
        <taxon>Eutetramitia</taxon>
        <taxon>Vahlkampfiidae</taxon>
        <taxon>Naegleria</taxon>
    </lineage>
</organism>
<dbReference type="GO" id="GO:0020037">
    <property type="term" value="F:heme binding"/>
    <property type="evidence" value="ECO:0007669"/>
    <property type="project" value="InterPro"/>
</dbReference>
<dbReference type="PANTHER" id="PTHR24303">
    <property type="entry name" value="HEME-BINDING MONOOXYGENASE FAMILY"/>
    <property type="match status" value="1"/>
</dbReference>
<comment type="similarity">
    <text evidence="7">Belongs to the cytochrome P450 family.</text>
</comment>
<gene>
    <name evidence="8" type="ORF">NAEGRDRAFT_81333</name>
</gene>
<dbReference type="VEuPathDB" id="AmoebaDB:NAEGRDRAFT_81333"/>
<keyword evidence="6 7" id="KW-0349">Heme</keyword>
<feature type="binding site" description="axial binding residue" evidence="6">
    <location>
        <position position="506"/>
    </location>
    <ligand>
        <name>heme</name>
        <dbReference type="ChEBI" id="CHEBI:30413"/>
    </ligand>
    <ligandPart>
        <name>Fe</name>
        <dbReference type="ChEBI" id="CHEBI:18248"/>
    </ligandPart>
</feature>